<dbReference type="AlphaFoldDB" id="A0A9W6WNN1"/>
<accession>A0A9W6WNN1</accession>
<evidence type="ECO:0000313" key="3">
    <source>
        <dbReference type="EMBL" id="GMF10671.1"/>
    </source>
</evidence>
<evidence type="ECO:0000313" key="4">
    <source>
        <dbReference type="Proteomes" id="UP001165083"/>
    </source>
</evidence>
<keyword evidence="2" id="KW-1133">Transmembrane helix</keyword>
<keyword evidence="2" id="KW-0472">Membrane</keyword>
<feature type="transmembrane region" description="Helical" evidence="2">
    <location>
        <begin position="164"/>
        <end position="187"/>
    </location>
</feature>
<reference evidence="3" key="1">
    <citation type="submission" date="2023-04" db="EMBL/GenBank/DDBJ databases">
        <title>Phytophthora lilii NBRC 32176.</title>
        <authorList>
            <person name="Ichikawa N."/>
            <person name="Sato H."/>
            <person name="Tonouchi N."/>
        </authorList>
    </citation>
    <scope>NUCLEOTIDE SEQUENCE</scope>
    <source>
        <strain evidence="3">NBRC 32176</strain>
    </source>
</reference>
<dbReference type="EMBL" id="BSXW01000051">
    <property type="protein sequence ID" value="GMF10671.1"/>
    <property type="molecule type" value="Genomic_DNA"/>
</dbReference>
<dbReference type="Proteomes" id="UP001165083">
    <property type="component" value="Unassembled WGS sequence"/>
</dbReference>
<evidence type="ECO:0000256" key="1">
    <source>
        <dbReference type="SAM" id="MobiDB-lite"/>
    </source>
</evidence>
<comment type="caution">
    <text evidence="3">The sequence shown here is derived from an EMBL/GenBank/DDBJ whole genome shotgun (WGS) entry which is preliminary data.</text>
</comment>
<sequence length="371" mass="41531">MIPSRLSAKYAYDTAKVAASKKKVPFYKLLPANVTDKQFEKELNQAFAQVRLDRCIYSPAHFSLMRLWADRKWGSTTCSSSQASGDSSSSSVKMPPSTNRADLSTRKKPSKSRTRFSLPHLRLRAKKTPLQLEDFDDVSYKMEIVRLGDAADSTEDHVALLESLFLALVCLLLLGGCVAVGFATHLLDAGAEPNLVYDDLVVGEPVDLETQIQRHIAETTQADALFGEQLYRPVEAAADAADQALADELERQRYLQRILSIEKGMQEADDEVQQRIDAMRRILALKDPMEQLSEYLALKQEAQREDDVDIVEDLLRSAKRMTSEEDSEVAMLGAFFFLCDRQRPRTRGMTAMLPVVAAMMEASNGMDHSPF</sequence>
<gene>
    <name evidence="3" type="ORF">Plil01_000145000</name>
</gene>
<keyword evidence="2" id="KW-0812">Transmembrane</keyword>
<keyword evidence="4" id="KW-1185">Reference proteome</keyword>
<name>A0A9W6WNN1_9STRA</name>
<dbReference type="OrthoDB" id="161349at2759"/>
<organism evidence="3 4">
    <name type="scientific">Phytophthora lilii</name>
    <dbReference type="NCBI Taxonomy" id="2077276"/>
    <lineage>
        <taxon>Eukaryota</taxon>
        <taxon>Sar</taxon>
        <taxon>Stramenopiles</taxon>
        <taxon>Oomycota</taxon>
        <taxon>Peronosporomycetes</taxon>
        <taxon>Peronosporales</taxon>
        <taxon>Peronosporaceae</taxon>
        <taxon>Phytophthora</taxon>
    </lineage>
</organism>
<evidence type="ECO:0000256" key="2">
    <source>
        <dbReference type="SAM" id="Phobius"/>
    </source>
</evidence>
<protein>
    <submittedName>
        <fullName evidence="3">Unnamed protein product</fullName>
    </submittedName>
</protein>
<proteinExistence type="predicted"/>
<feature type="compositionally biased region" description="Low complexity" evidence="1">
    <location>
        <begin position="79"/>
        <end position="91"/>
    </location>
</feature>
<feature type="region of interest" description="Disordered" evidence="1">
    <location>
        <begin position="79"/>
        <end position="115"/>
    </location>
</feature>